<comment type="caution">
    <text evidence="2">The sequence shown here is derived from an EMBL/GenBank/DDBJ whole genome shotgun (WGS) entry which is preliminary data.</text>
</comment>
<keyword evidence="1" id="KW-0732">Signal</keyword>
<protein>
    <submittedName>
        <fullName evidence="2">DUF885 domain-containing protein</fullName>
    </submittedName>
</protein>
<keyword evidence="3" id="KW-1185">Reference proteome</keyword>
<dbReference type="InterPro" id="IPR010281">
    <property type="entry name" value="DUF885"/>
</dbReference>
<organism evidence="2 3">
    <name type="scientific">Pricia mediterranea</name>
    <dbReference type="NCBI Taxonomy" id="3076079"/>
    <lineage>
        <taxon>Bacteria</taxon>
        <taxon>Pseudomonadati</taxon>
        <taxon>Bacteroidota</taxon>
        <taxon>Flavobacteriia</taxon>
        <taxon>Flavobacteriales</taxon>
        <taxon>Flavobacteriaceae</taxon>
        <taxon>Pricia</taxon>
    </lineage>
</organism>
<evidence type="ECO:0000256" key="1">
    <source>
        <dbReference type="SAM" id="SignalP"/>
    </source>
</evidence>
<evidence type="ECO:0000313" key="2">
    <source>
        <dbReference type="EMBL" id="MDT7830132.1"/>
    </source>
</evidence>
<reference evidence="2 3" key="1">
    <citation type="submission" date="2023-09" db="EMBL/GenBank/DDBJ databases">
        <title>Novel taxa isolated from Blanes Bay.</title>
        <authorList>
            <person name="Rey-Velasco X."/>
            <person name="Lucena T."/>
        </authorList>
    </citation>
    <scope>NUCLEOTIDE SEQUENCE [LARGE SCALE GENOMIC DNA]</scope>
    <source>
        <strain evidence="2 3">S334</strain>
    </source>
</reference>
<accession>A0ABU3L9G3</accession>
<name>A0ABU3L9G3_9FLAO</name>
<feature type="signal peptide" evidence="1">
    <location>
        <begin position="1"/>
        <end position="24"/>
    </location>
</feature>
<dbReference type="EMBL" id="JAVTTP010000001">
    <property type="protein sequence ID" value="MDT7830132.1"/>
    <property type="molecule type" value="Genomic_DNA"/>
</dbReference>
<proteinExistence type="predicted"/>
<sequence length="585" mass="67653">MVKQFHPIVIVLCATVFAVGSLSAQEWGNTEQSNDASRHLDSIIKTVQEFKPYDEKEYPLGRYEADLERRKSEFAQKQLQRLDSISMAKLSETEAISLELLRFVLQDRIHRYKFQMYLNPILADSGFHLNLNYRIQPILSYEDARNYLDVLNAIPRYTEQQLVLIREGLQNGMSQPKVIFKGYESTYDQHIVSDFKQSEFYVPFENLPNTMTGKQKDSVLTAARTAVEESVVPSFKKIKSFFEEEYVPNTRETLGVSETPEGKEYYQNRINFYTTTTEYTADDIHNIGLREVARIKAEMEAIIEEVGFEGDFAEFLKFLRTDKRFYPKTGKALLQEARDIAKRIDAELPKYFKTLPRRPYGVKKVADAIAPKYTAGRYSGPSSETEPGWYLVNTYKLDSRTLYTLPALTAHEAVPGHHLQGSLNRELGDSIPKFRKNMYLSAYGEGWALYTEFLADEMGIYTTPYEQFGKLTYEMWRACRLVVDTGIHAKGWTREQVVDYMLSNTALSEHEVNTETDRYISWPGQAITYKMGELKIRELRKKAQDALGPKFDIRQFHEIILEQGTVTLPILERRVNAYIESERDA</sequence>
<gene>
    <name evidence="2" type="ORF">RQM65_15805</name>
</gene>
<dbReference type="Pfam" id="PF05960">
    <property type="entry name" value="DUF885"/>
    <property type="match status" value="1"/>
</dbReference>
<feature type="chain" id="PRO_5045450674" evidence="1">
    <location>
        <begin position="25"/>
        <end position="585"/>
    </location>
</feature>
<dbReference type="PANTHER" id="PTHR33361">
    <property type="entry name" value="GLR0591 PROTEIN"/>
    <property type="match status" value="1"/>
</dbReference>
<dbReference type="RefSeq" id="WP_314016387.1">
    <property type="nucleotide sequence ID" value="NZ_JAVTTP010000001.1"/>
</dbReference>
<dbReference type="PANTHER" id="PTHR33361:SF2">
    <property type="entry name" value="DUF885 DOMAIN-CONTAINING PROTEIN"/>
    <property type="match status" value="1"/>
</dbReference>
<evidence type="ECO:0000313" key="3">
    <source>
        <dbReference type="Proteomes" id="UP001250656"/>
    </source>
</evidence>
<dbReference type="Proteomes" id="UP001250656">
    <property type="component" value="Unassembled WGS sequence"/>
</dbReference>